<evidence type="ECO:0000313" key="3">
    <source>
        <dbReference type="Proteomes" id="UP000054324"/>
    </source>
</evidence>
<dbReference type="EMBL" id="KL596664">
    <property type="protein sequence ID" value="KER30263.1"/>
    <property type="molecule type" value="Genomic_DNA"/>
</dbReference>
<reference evidence="2 3" key="1">
    <citation type="submission" date="2013-11" db="EMBL/GenBank/DDBJ databases">
        <title>Opisthorchis viverrini - life in the bile duct.</title>
        <authorList>
            <person name="Young N.D."/>
            <person name="Nagarajan N."/>
            <person name="Lin S.J."/>
            <person name="Korhonen P.K."/>
            <person name="Jex A.R."/>
            <person name="Hall R.S."/>
            <person name="Safavi-Hemami H."/>
            <person name="Kaewkong W."/>
            <person name="Bertrand D."/>
            <person name="Gao S."/>
            <person name="Seet Q."/>
            <person name="Wongkham S."/>
            <person name="Teh B.T."/>
            <person name="Wongkham C."/>
            <person name="Intapan P.M."/>
            <person name="Maleewong W."/>
            <person name="Yang X."/>
            <person name="Hu M."/>
            <person name="Wang Z."/>
            <person name="Hofmann A."/>
            <person name="Sternberg P.W."/>
            <person name="Tan P."/>
            <person name="Wang J."/>
            <person name="Gasser R.B."/>
        </authorList>
    </citation>
    <scope>NUCLEOTIDE SEQUENCE [LARGE SCALE GENOMIC DNA]</scope>
</reference>
<gene>
    <name evidence="2" type="ORF">T265_03313</name>
</gene>
<organism evidence="2 3">
    <name type="scientific">Opisthorchis viverrini</name>
    <name type="common">Southeast Asian liver fluke</name>
    <dbReference type="NCBI Taxonomy" id="6198"/>
    <lineage>
        <taxon>Eukaryota</taxon>
        <taxon>Metazoa</taxon>
        <taxon>Spiralia</taxon>
        <taxon>Lophotrochozoa</taxon>
        <taxon>Platyhelminthes</taxon>
        <taxon>Trematoda</taxon>
        <taxon>Digenea</taxon>
        <taxon>Opisthorchiida</taxon>
        <taxon>Opisthorchiata</taxon>
        <taxon>Opisthorchiidae</taxon>
        <taxon>Opisthorchis</taxon>
    </lineage>
</organism>
<evidence type="ECO:0000313" key="2">
    <source>
        <dbReference type="EMBL" id="KER30263.1"/>
    </source>
</evidence>
<name>A0A074ZS68_OPIVI</name>
<dbReference type="CTD" id="20317500"/>
<dbReference type="GeneID" id="20317500"/>
<protein>
    <submittedName>
        <fullName evidence="2">Uncharacterized protein</fullName>
    </submittedName>
</protein>
<proteinExistence type="predicted"/>
<keyword evidence="3" id="KW-1185">Reference proteome</keyword>
<dbReference type="RefSeq" id="XP_009166023.1">
    <property type="nucleotide sequence ID" value="XM_009167759.1"/>
</dbReference>
<dbReference type="AlphaFoldDB" id="A0A074ZS68"/>
<dbReference type="KEGG" id="ovi:T265_03313"/>
<evidence type="ECO:0000256" key="1">
    <source>
        <dbReference type="SAM" id="MobiDB-lite"/>
    </source>
</evidence>
<accession>A0A074ZS68</accession>
<sequence length="59" mass="6494">MSIQHDLVTSTKCQRTANKLVHRTLGSTEGTVLETPVGFFTRPGSEAGYQNNKEGHEAY</sequence>
<feature type="region of interest" description="Disordered" evidence="1">
    <location>
        <begin position="36"/>
        <end position="59"/>
    </location>
</feature>
<dbReference type="Proteomes" id="UP000054324">
    <property type="component" value="Unassembled WGS sequence"/>
</dbReference>